<name>A0A9N7YFR9_PLEPL</name>
<evidence type="ECO:0000313" key="1">
    <source>
        <dbReference type="EMBL" id="CAB1423946.1"/>
    </source>
</evidence>
<dbReference type="Proteomes" id="UP001153269">
    <property type="component" value="Unassembled WGS sequence"/>
</dbReference>
<evidence type="ECO:0000313" key="2">
    <source>
        <dbReference type="Proteomes" id="UP001153269"/>
    </source>
</evidence>
<reference evidence="1" key="1">
    <citation type="submission" date="2020-03" db="EMBL/GenBank/DDBJ databases">
        <authorList>
            <person name="Weist P."/>
        </authorList>
    </citation>
    <scope>NUCLEOTIDE SEQUENCE</scope>
</reference>
<dbReference type="EMBL" id="CADEAL010000693">
    <property type="protein sequence ID" value="CAB1423946.1"/>
    <property type="molecule type" value="Genomic_DNA"/>
</dbReference>
<protein>
    <submittedName>
        <fullName evidence="1">Uncharacterized protein</fullName>
    </submittedName>
</protein>
<dbReference type="Gene3D" id="1.10.472.80">
    <property type="entry name" value="Ypt/Rab-GAP domain of gyp1p, domain 3"/>
    <property type="match status" value="1"/>
</dbReference>
<sequence length="88" mass="10426">MLFLCLSILLEHRDHIIKNSLDYNELAMHFDRLVRRHNLSRVLQRAKALFADYLQSEVWDSEEGDELKFHFPPLPDSINTRFPTSAKD</sequence>
<dbReference type="SUPFAM" id="SSF47923">
    <property type="entry name" value="Ypt/Rab-GAP domain of gyp1p"/>
    <property type="match status" value="1"/>
</dbReference>
<accession>A0A9N7YFR9</accession>
<keyword evidence="2" id="KW-1185">Reference proteome</keyword>
<proteinExistence type="predicted"/>
<dbReference type="AlphaFoldDB" id="A0A9N7YFR9"/>
<dbReference type="InterPro" id="IPR035969">
    <property type="entry name" value="Rab-GAP_TBC_sf"/>
</dbReference>
<gene>
    <name evidence="1" type="ORF">PLEPLA_LOCUS11867</name>
</gene>
<comment type="caution">
    <text evidence="1">The sequence shown here is derived from an EMBL/GenBank/DDBJ whole genome shotgun (WGS) entry which is preliminary data.</text>
</comment>
<organism evidence="1 2">
    <name type="scientific">Pleuronectes platessa</name>
    <name type="common">European plaice</name>
    <dbReference type="NCBI Taxonomy" id="8262"/>
    <lineage>
        <taxon>Eukaryota</taxon>
        <taxon>Metazoa</taxon>
        <taxon>Chordata</taxon>
        <taxon>Craniata</taxon>
        <taxon>Vertebrata</taxon>
        <taxon>Euteleostomi</taxon>
        <taxon>Actinopterygii</taxon>
        <taxon>Neopterygii</taxon>
        <taxon>Teleostei</taxon>
        <taxon>Neoteleostei</taxon>
        <taxon>Acanthomorphata</taxon>
        <taxon>Carangaria</taxon>
        <taxon>Pleuronectiformes</taxon>
        <taxon>Pleuronectoidei</taxon>
        <taxon>Pleuronectidae</taxon>
        <taxon>Pleuronectes</taxon>
    </lineage>
</organism>